<feature type="transmembrane region" description="Helical" evidence="6">
    <location>
        <begin position="494"/>
        <end position="512"/>
    </location>
</feature>
<feature type="transmembrane region" description="Helical" evidence="6">
    <location>
        <begin position="291"/>
        <end position="314"/>
    </location>
</feature>
<protein>
    <submittedName>
        <fullName evidence="7">Amino acid transporter-like protein</fullName>
    </submittedName>
</protein>
<dbReference type="InParanoid" id="A0A1Y2E7G0"/>
<feature type="transmembrane region" description="Helical" evidence="6">
    <location>
        <begin position="120"/>
        <end position="142"/>
    </location>
</feature>
<dbReference type="OrthoDB" id="3900342at2759"/>
<dbReference type="PANTHER" id="PTHR45649">
    <property type="entry name" value="AMINO-ACID PERMEASE BAT1"/>
    <property type="match status" value="1"/>
</dbReference>
<feature type="transmembrane region" description="Helical" evidence="6">
    <location>
        <begin position="154"/>
        <end position="175"/>
    </location>
</feature>
<organism evidence="7 8">
    <name type="scientific">Pseudomassariella vexata</name>
    <dbReference type="NCBI Taxonomy" id="1141098"/>
    <lineage>
        <taxon>Eukaryota</taxon>
        <taxon>Fungi</taxon>
        <taxon>Dikarya</taxon>
        <taxon>Ascomycota</taxon>
        <taxon>Pezizomycotina</taxon>
        <taxon>Sordariomycetes</taxon>
        <taxon>Xylariomycetidae</taxon>
        <taxon>Amphisphaeriales</taxon>
        <taxon>Pseudomassariaceae</taxon>
        <taxon>Pseudomassariella</taxon>
    </lineage>
</organism>
<dbReference type="PIRSF" id="PIRSF006060">
    <property type="entry name" value="AA_transporter"/>
    <property type="match status" value="1"/>
</dbReference>
<reference evidence="7 8" key="1">
    <citation type="submission" date="2016-07" db="EMBL/GenBank/DDBJ databases">
        <title>Pervasive Adenine N6-methylation of Active Genes in Fungi.</title>
        <authorList>
            <consortium name="DOE Joint Genome Institute"/>
            <person name="Mondo S.J."/>
            <person name="Dannebaum R.O."/>
            <person name="Kuo R.C."/>
            <person name="Labutti K."/>
            <person name="Haridas S."/>
            <person name="Kuo A."/>
            <person name="Salamov A."/>
            <person name="Ahrendt S.R."/>
            <person name="Lipzen A."/>
            <person name="Sullivan W."/>
            <person name="Andreopoulos W.B."/>
            <person name="Clum A."/>
            <person name="Lindquist E."/>
            <person name="Daum C."/>
            <person name="Ramamoorthy G.K."/>
            <person name="Gryganskyi A."/>
            <person name="Culley D."/>
            <person name="Magnuson J.K."/>
            <person name="James T.Y."/>
            <person name="O'Malley M.A."/>
            <person name="Stajich J.E."/>
            <person name="Spatafora J.W."/>
            <person name="Visel A."/>
            <person name="Grigoriev I.V."/>
        </authorList>
    </citation>
    <scope>NUCLEOTIDE SEQUENCE [LARGE SCALE GENOMIC DNA]</scope>
    <source>
        <strain evidence="7 8">CBS 129021</strain>
    </source>
</reference>
<feature type="transmembrane region" description="Helical" evidence="6">
    <location>
        <begin position="418"/>
        <end position="443"/>
    </location>
</feature>
<dbReference type="EMBL" id="MCFJ01000004">
    <property type="protein sequence ID" value="ORY67479.1"/>
    <property type="molecule type" value="Genomic_DNA"/>
</dbReference>
<accession>A0A1Y2E7G0</accession>
<evidence type="ECO:0000256" key="2">
    <source>
        <dbReference type="ARBA" id="ARBA00022448"/>
    </source>
</evidence>
<sequence length="551" mass="59820">MTVRHISQIADDEEVPVTSVFGRTHEHAVLDDYVTSDEKTLGALGYKQEFKRDFSLWECFSTSFSCLCLLPSIASTIGYSLGYSGTGGAVWGWFIAALCTQATALSMAELCSSIPTAGGLYYASAVLAPDGWGPFCSWFIGWSNICGYASGPCSLNYAMAAMLMTCGQIAYPTYIPETWHMYLTFLILLIFSGFITMQSTMFVGWVNKIGTIYNIAIVVVFVICLPVGSINSPKTNDSRAVWTEFENGTQWPIGWATVMGFLTAIWTLCGYDAPFHLAEECSNANIASPRAIIMTAQSDLYLGWAIILVIVYTVKDVTDIVSGAYGQPFGSLCLQVLGPRAGLALFALSIVAQFFGATGVTVTASRVVFAFARDGALPGSRWWRKIDGRTKTPVFATWGVLAVSALLGLLMFASPVAIGVVFSLGAIAQYTSFTGPIFLKLFFDRGQFKRGPWNLGRWSKPTNVVACAWWLLIAPALCFPAVRGDDLTPLTMNWTCVIYGGVMTLAISHFAVSGRKWFKGPRINVEHRGTQVVEVPGSDLHGGDITQEVTG</sequence>
<evidence type="ECO:0000256" key="5">
    <source>
        <dbReference type="ARBA" id="ARBA00023136"/>
    </source>
</evidence>
<keyword evidence="2" id="KW-0813">Transport</keyword>
<dbReference type="FunCoup" id="A0A1Y2E7G0">
    <property type="interactions" value="178"/>
</dbReference>
<evidence type="ECO:0000256" key="1">
    <source>
        <dbReference type="ARBA" id="ARBA00004141"/>
    </source>
</evidence>
<dbReference type="InterPro" id="IPR002293">
    <property type="entry name" value="AA/rel_permease1"/>
</dbReference>
<dbReference type="PANTHER" id="PTHR45649:SF29">
    <property type="entry name" value="AMINO ACID TRANSPORTER (EUROFUNG)"/>
    <property type="match status" value="1"/>
</dbReference>
<evidence type="ECO:0000256" key="4">
    <source>
        <dbReference type="ARBA" id="ARBA00022989"/>
    </source>
</evidence>
<dbReference type="Proteomes" id="UP000193689">
    <property type="component" value="Unassembled WGS sequence"/>
</dbReference>
<evidence type="ECO:0000256" key="3">
    <source>
        <dbReference type="ARBA" id="ARBA00022692"/>
    </source>
</evidence>
<gene>
    <name evidence="7" type="ORF">BCR38DRAFT_510421</name>
</gene>
<dbReference type="AlphaFoldDB" id="A0A1Y2E7G0"/>
<feature type="transmembrane region" description="Helical" evidence="6">
    <location>
        <begin position="60"/>
        <end position="81"/>
    </location>
</feature>
<evidence type="ECO:0000313" key="7">
    <source>
        <dbReference type="EMBL" id="ORY67479.1"/>
    </source>
</evidence>
<keyword evidence="5 6" id="KW-0472">Membrane</keyword>
<keyword evidence="3 6" id="KW-0812">Transmembrane</keyword>
<dbReference type="GeneID" id="63781226"/>
<feature type="transmembrane region" description="Helical" evidence="6">
    <location>
        <begin position="464"/>
        <end position="482"/>
    </location>
</feature>
<name>A0A1Y2E7G0_9PEZI</name>
<feature type="transmembrane region" description="Helical" evidence="6">
    <location>
        <begin position="181"/>
        <end position="205"/>
    </location>
</feature>
<feature type="transmembrane region" description="Helical" evidence="6">
    <location>
        <begin position="393"/>
        <end position="412"/>
    </location>
</feature>
<dbReference type="Pfam" id="PF13520">
    <property type="entry name" value="AA_permease_2"/>
    <property type="match status" value="1"/>
</dbReference>
<evidence type="ECO:0000256" key="6">
    <source>
        <dbReference type="SAM" id="Phobius"/>
    </source>
</evidence>
<feature type="transmembrane region" description="Helical" evidence="6">
    <location>
        <begin position="344"/>
        <end position="372"/>
    </location>
</feature>
<feature type="transmembrane region" description="Helical" evidence="6">
    <location>
        <begin position="212"/>
        <end position="231"/>
    </location>
</feature>
<keyword evidence="4 6" id="KW-1133">Transmembrane helix</keyword>
<dbReference type="RefSeq" id="XP_040718103.1">
    <property type="nucleotide sequence ID" value="XM_040865014.1"/>
</dbReference>
<dbReference type="Gene3D" id="1.20.1740.10">
    <property type="entry name" value="Amino acid/polyamine transporter I"/>
    <property type="match status" value="1"/>
</dbReference>
<keyword evidence="8" id="KW-1185">Reference proteome</keyword>
<proteinExistence type="predicted"/>
<feature type="transmembrane region" description="Helical" evidence="6">
    <location>
        <begin position="88"/>
        <end position="108"/>
    </location>
</feature>
<comment type="caution">
    <text evidence="7">The sequence shown here is derived from an EMBL/GenBank/DDBJ whole genome shotgun (WGS) entry which is preliminary data.</text>
</comment>
<evidence type="ECO:0000313" key="8">
    <source>
        <dbReference type="Proteomes" id="UP000193689"/>
    </source>
</evidence>
<dbReference type="GO" id="GO:0016020">
    <property type="term" value="C:membrane"/>
    <property type="evidence" value="ECO:0007669"/>
    <property type="project" value="UniProtKB-SubCell"/>
</dbReference>
<comment type="subcellular location">
    <subcellularLocation>
        <location evidence="1">Membrane</location>
        <topology evidence="1">Multi-pass membrane protein</topology>
    </subcellularLocation>
</comment>
<dbReference type="GO" id="GO:0022857">
    <property type="term" value="F:transmembrane transporter activity"/>
    <property type="evidence" value="ECO:0007669"/>
    <property type="project" value="InterPro"/>
</dbReference>